<keyword evidence="3" id="KW-1185">Reference proteome</keyword>
<dbReference type="GO" id="GO:0004722">
    <property type="term" value="F:protein serine/threonine phosphatase activity"/>
    <property type="evidence" value="ECO:0007669"/>
    <property type="project" value="UniProtKB-EC"/>
</dbReference>
<reference evidence="2 3" key="1">
    <citation type="submission" date="2023-07" db="EMBL/GenBank/DDBJ databases">
        <title>Genomic Encyclopedia of Type Strains, Phase IV (KMG-IV): sequencing the most valuable type-strain genomes for metagenomic binning, comparative biology and taxonomic classification.</title>
        <authorList>
            <person name="Goeker M."/>
        </authorList>
    </citation>
    <scope>NUCLEOTIDE SEQUENCE [LARGE SCALE GENOMIC DNA]</scope>
    <source>
        <strain evidence="2 3">DSM 100301</strain>
    </source>
</reference>
<dbReference type="SUPFAM" id="SSF56300">
    <property type="entry name" value="Metallo-dependent phosphatases"/>
    <property type="match status" value="1"/>
</dbReference>
<dbReference type="Proteomes" id="UP001235269">
    <property type="component" value="Unassembled WGS sequence"/>
</dbReference>
<name>A0ABU0IIS7_9HYPH</name>
<sequence length="258" mass="28451">MIKLLRKFLDTGSESTLVGMRNRVVIEPGRFSAMYAVGDVHGCFAELLDAECRILRDAAGRDGRKLIVMLGDYIDRGPSSRRVVDHLMKPLGPDFDRVTLCGNHDDVFCHFLEDPSGARRWLDFGAAATLYSYGIDLDQALQEGGLAALTHQIGKAVPVEHYDWFKSLPSLLTIGQFVFVHAGLKPGQALESQTDEDLMWIREPFLNRGPELPFTVVHGHTPSDSVTFGKNRIGIDTAAYATGRLSVLRIVDGVPSLI</sequence>
<dbReference type="InterPro" id="IPR004843">
    <property type="entry name" value="Calcineurin-like_PHP"/>
</dbReference>
<dbReference type="Gene3D" id="3.60.21.10">
    <property type="match status" value="1"/>
</dbReference>
<dbReference type="PANTHER" id="PTHR42850">
    <property type="entry name" value="METALLOPHOSPHOESTERASE"/>
    <property type="match status" value="1"/>
</dbReference>
<feature type="domain" description="Calcineurin-like phosphoesterase" evidence="1">
    <location>
        <begin position="36"/>
        <end position="232"/>
    </location>
</feature>
<keyword evidence="2" id="KW-0378">Hydrolase</keyword>
<comment type="caution">
    <text evidence="2">The sequence shown here is derived from an EMBL/GenBank/DDBJ whole genome shotgun (WGS) entry which is preliminary data.</text>
</comment>
<organism evidence="2 3">
    <name type="scientific">Rhizobium paknamense</name>
    <dbReference type="NCBI Taxonomy" id="1206817"/>
    <lineage>
        <taxon>Bacteria</taxon>
        <taxon>Pseudomonadati</taxon>
        <taxon>Pseudomonadota</taxon>
        <taxon>Alphaproteobacteria</taxon>
        <taxon>Hyphomicrobiales</taxon>
        <taxon>Rhizobiaceae</taxon>
        <taxon>Rhizobium/Agrobacterium group</taxon>
        <taxon>Rhizobium</taxon>
    </lineage>
</organism>
<dbReference type="InterPro" id="IPR050126">
    <property type="entry name" value="Ap4A_hydrolase"/>
</dbReference>
<evidence type="ECO:0000313" key="3">
    <source>
        <dbReference type="Proteomes" id="UP001235269"/>
    </source>
</evidence>
<dbReference type="EC" id="3.1.3.16" evidence="2"/>
<evidence type="ECO:0000313" key="2">
    <source>
        <dbReference type="EMBL" id="MDQ0457104.1"/>
    </source>
</evidence>
<dbReference type="InterPro" id="IPR029052">
    <property type="entry name" value="Metallo-depent_PP-like"/>
</dbReference>
<evidence type="ECO:0000259" key="1">
    <source>
        <dbReference type="Pfam" id="PF00149"/>
    </source>
</evidence>
<dbReference type="EMBL" id="JAUSWH010000012">
    <property type="protein sequence ID" value="MDQ0457104.1"/>
    <property type="molecule type" value="Genomic_DNA"/>
</dbReference>
<dbReference type="PANTHER" id="PTHR42850:SF4">
    <property type="entry name" value="ZINC-DEPENDENT ENDOPOLYPHOSPHATASE"/>
    <property type="match status" value="1"/>
</dbReference>
<protein>
    <submittedName>
        <fullName evidence="2">Serine/threonine protein phosphatase 1</fullName>
        <ecNumber evidence="2">3.1.3.16</ecNumber>
    </submittedName>
</protein>
<dbReference type="CDD" id="cd00144">
    <property type="entry name" value="MPP_PPP_family"/>
    <property type="match status" value="1"/>
</dbReference>
<accession>A0ABU0IIS7</accession>
<dbReference type="Pfam" id="PF00149">
    <property type="entry name" value="Metallophos"/>
    <property type="match status" value="1"/>
</dbReference>
<gene>
    <name evidence="2" type="ORF">QO005_003451</name>
</gene>
<dbReference type="RefSeq" id="WP_307159287.1">
    <property type="nucleotide sequence ID" value="NZ_JAUSWH010000012.1"/>
</dbReference>
<proteinExistence type="predicted"/>